<keyword evidence="1" id="KW-0812">Transmembrane</keyword>
<proteinExistence type="predicted"/>
<dbReference type="AlphaFoldDB" id="A0A0J6T815"/>
<keyword evidence="1" id="KW-0472">Membrane</keyword>
<evidence type="ECO:0000313" key="2">
    <source>
        <dbReference type="EMBL" id="KMO42064.1"/>
    </source>
</evidence>
<gene>
    <name evidence="2" type="ORF">VQ02_04220</name>
</gene>
<protein>
    <submittedName>
        <fullName evidence="2">Uncharacterized protein</fullName>
    </submittedName>
</protein>
<organism evidence="2 3">
    <name type="scientific">Methylobacterium variabile</name>
    <dbReference type="NCBI Taxonomy" id="298794"/>
    <lineage>
        <taxon>Bacteria</taxon>
        <taxon>Pseudomonadati</taxon>
        <taxon>Pseudomonadota</taxon>
        <taxon>Alphaproteobacteria</taxon>
        <taxon>Hyphomicrobiales</taxon>
        <taxon>Methylobacteriaceae</taxon>
        <taxon>Methylobacterium</taxon>
    </lineage>
</organism>
<comment type="caution">
    <text evidence="2">The sequence shown here is derived from an EMBL/GenBank/DDBJ whole genome shotgun (WGS) entry which is preliminary data.</text>
</comment>
<feature type="transmembrane region" description="Helical" evidence="1">
    <location>
        <begin position="6"/>
        <end position="25"/>
    </location>
</feature>
<reference evidence="2 3" key="1">
    <citation type="submission" date="2015-03" db="EMBL/GenBank/DDBJ databases">
        <title>Genome sequencing of Methylobacterium variabile DSM 16961.</title>
        <authorList>
            <person name="Chaudhry V."/>
            <person name="Patil P.B."/>
        </authorList>
    </citation>
    <scope>NUCLEOTIDE SEQUENCE [LARGE SCALE GENOMIC DNA]</scope>
    <source>
        <strain evidence="2 3">DSM 16961</strain>
    </source>
</reference>
<sequence length="68" mass="7313">MILAQFGAVCAVAGVVIGGCLALFFGNDLAKGLMWFVIENMPLRKEVTVVRLHDPLLRILGQDPGMDA</sequence>
<keyword evidence="3" id="KW-1185">Reference proteome</keyword>
<name>A0A0J6T815_9HYPH</name>
<evidence type="ECO:0000313" key="3">
    <source>
        <dbReference type="Proteomes" id="UP000035955"/>
    </source>
</evidence>
<dbReference type="EMBL" id="LABY01000025">
    <property type="protein sequence ID" value="KMO42064.1"/>
    <property type="molecule type" value="Genomic_DNA"/>
</dbReference>
<keyword evidence="1" id="KW-1133">Transmembrane helix</keyword>
<dbReference type="PATRIC" id="fig|298794.3.peg.3924"/>
<evidence type="ECO:0000256" key="1">
    <source>
        <dbReference type="SAM" id="Phobius"/>
    </source>
</evidence>
<dbReference type="Proteomes" id="UP000035955">
    <property type="component" value="Unassembled WGS sequence"/>
</dbReference>
<accession>A0A0J6T815</accession>